<gene>
    <name evidence="1" type="ORF">LASUN_00510</name>
</gene>
<protein>
    <submittedName>
        <fullName evidence="1">Uncharacterized protein</fullName>
    </submittedName>
</protein>
<accession>A0A1E7XJ91</accession>
<evidence type="ECO:0000313" key="1">
    <source>
        <dbReference type="EMBL" id="OFA13052.1"/>
    </source>
</evidence>
<reference evidence="1 2" key="1">
    <citation type="submission" date="2016-09" db="EMBL/GenBank/DDBJ databases">
        <title>Genome Sequence of Lactobacillus sunkii Strain CG01.</title>
        <authorList>
            <person name="Poehlein A."/>
            <person name="Gabris C."/>
            <person name="Bengelsdorf F.R."/>
            <person name="Duerre P."/>
            <person name="Daniel R."/>
        </authorList>
    </citation>
    <scope>NUCLEOTIDE SEQUENCE [LARGE SCALE GENOMIC DNA]</scope>
    <source>
        <strain evidence="1 2">CG_D</strain>
    </source>
</reference>
<proteinExistence type="predicted"/>
<dbReference type="STRING" id="481719.LASUN_00510"/>
<evidence type="ECO:0000313" key="2">
    <source>
        <dbReference type="Proteomes" id="UP000177010"/>
    </source>
</evidence>
<dbReference type="RefSeq" id="WP_070366839.1">
    <property type="nucleotide sequence ID" value="NZ_JAZHVW010000013.1"/>
</dbReference>
<organism evidence="1 2">
    <name type="scientific">Lentilactobacillus sunkii</name>
    <dbReference type="NCBI Taxonomy" id="481719"/>
    <lineage>
        <taxon>Bacteria</taxon>
        <taxon>Bacillati</taxon>
        <taxon>Bacillota</taxon>
        <taxon>Bacilli</taxon>
        <taxon>Lactobacillales</taxon>
        <taxon>Lactobacillaceae</taxon>
        <taxon>Lentilactobacillus</taxon>
    </lineage>
</organism>
<dbReference type="AlphaFoldDB" id="A0A1E7XJ91"/>
<comment type="caution">
    <text evidence="1">The sequence shown here is derived from an EMBL/GenBank/DDBJ whole genome shotgun (WGS) entry which is preliminary data.</text>
</comment>
<name>A0A1E7XJ91_9LACO</name>
<dbReference type="Proteomes" id="UP000177010">
    <property type="component" value="Unassembled WGS sequence"/>
</dbReference>
<dbReference type="EMBL" id="MIQE01000002">
    <property type="protein sequence ID" value="OFA13052.1"/>
    <property type="molecule type" value="Genomic_DNA"/>
</dbReference>
<sequence length="142" mass="15770">MKKIKTIQVLLNNFKFEKTNNRLKSQNDQSLSFSKVDAPQLNLDKNETAMAANTELAFSTNKFSTTGNVTGIFIVSKKKADAIVSGNDLDAAKELTSTIVPILMSKFRLYTAMFSTEANTYPIIPEFKVNANGLQLDKKNIN</sequence>